<dbReference type="InterPro" id="IPR000847">
    <property type="entry name" value="LysR_HTH_N"/>
</dbReference>
<dbReference type="Proteomes" id="UP000621500">
    <property type="component" value="Unassembled WGS sequence"/>
</dbReference>
<dbReference type="SUPFAM" id="SSF46785">
    <property type="entry name" value="Winged helix' DNA-binding domain"/>
    <property type="match status" value="1"/>
</dbReference>
<dbReference type="InterPro" id="IPR005119">
    <property type="entry name" value="LysR_subst-bd"/>
</dbReference>
<dbReference type="Gene3D" id="3.40.190.10">
    <property type="entry name" value="Periplasmic binding protein-like II"/>
    <property type="match status" value="2"/>
</dbReference>
<name>A0ABQ4F169_9ACTN</name>
<evidence type="ECO:0000259" key="5">
    <source>
        <dbReference type="PROSITE" id="PS50931"/>
    </source>
</evidence>
<organism evidence="6 7">
    <name type="scientific">Plantactinospora mayteni</name>
    <dbReference type="NCBI Taxonomy" id="566021"/>
    <lineage>
        <taxon>Bacteria</taxon>
        <taxon>Bacillati</taxon>
        <taxon>Actinomycetota</taxon>
        <taxon>Actinomycetes</taxon>
        <taxon>Micromonosporales</taxon>
        <taxon>Micromonosporaceae</taxon>
        <taxon>Plantactinospora</taxon>
    </lineage>
</organism>
<keyword evidence="4" id="KW-0804">Transcription</keyword>
<comment type="caution">
    <text evidence="6">The sequence shown here is derived from an EMBL/GenBank/DDBJ whole genome shotgun (WGS) entry which is preliminary data.</text>
</comment>
<evidence type="ECO:0000256" key="4">
    <source>
        <dbReference type="ARBA" id="ARBA00023163"/>
    </source>
</evidence>
<gene>
    <name evidence="6" type="ORF">Pma05_71890</name>
</gene>
<protein>
    <submittedName>
        <fullName evidence="6">LysR family transcriptional regulator</fullName>
    </submittedName>
</protein>
<sequence>MANIRVMSWPIEPRALVALEAVVRLGSFAAAAEFLGYTQSAVSQQIAELERRVGARVVTRRPVRPTAAGSVLLDAESSVRAAMSRASAELGALADGAAGSLRVGAFVSAAQTLVPASLARLRREHPGISVRLQQSETLRSYDALLRGDLDIAVTFDYDQAADPPPKGIHRELIRTDPVLIVVPAGHPLAGENEIDVDGISTAEWIATPVEAQGLPNIRVSDAGSPQRLEFDGDDFRTVLNLVGAGLGVALLPELALADAPPGIVSRPITRGLNRYIYTCRLQTTHTPLPVRKLSQYLHEALAPA</sequence>
<dbReference type="Gene3D" id="1.10.10.10">
    <property type="entry name" value="Winged helix-like DNA-binding domain superfamily/Winged helix DNA-binding domain"/>
    <property type="match status" value="1"/>
</dbReference>
<dbReference type="EMBL" id="BONX01000056">
    <property type="protein sequence ID" value="GIH00617.1"/>
    <property type="molecule type" value="Genomic_DNA"/>
</dbReference>
<dbReference type="InterPro" id="IPR036390">
    <property type="entry name" value="WH_DNA-bd_sf"/>
</dbReference>
<feature type="domain" description="HTH lysR-type" evidence="5">
    <location>
        <begin position="11"/>
        <end position="66"/>
    </location>
</feature>
<keyword evidence="2" id="KW-0805">Transcription regulation</keyword>
<dbReference type="PANTHER" id="PTHR30346">
    <property type="entry name" value="TRANSCRIPTIONAL DUAL REGULATOR HCAR-RELATED"/>
    <property type="match status" value="1"/>
</dbReference>
<evidence type="ECO:0000256" key="2">
    <source>
        <dbReference type="ARBA" id="ARBA00023015"/>
    </source>
</evidence>
<comment type="similarity">
    <text evidence="1">Belongs to the LysR transcriptional regulatory family.</text>
</comment>
<dbReference type="PROSITE" id="PS50931">
    <property type="entry name" value="HTH_LYSR"/>
    <property type="match status" value="1"/>
</dbReference>
<evidence type="ECO:0000256" key="3">
    <source>
        <dbReference type="ARBA" id="ARBA00023125"/>
    </source>
</evidence>
<keyword evidence="3" id="KW-0238">DNA-binding</keyword>
<dbReference type="PRINTS" id="PR00039">
    <property type="entry name" value="HTHLYSR"/>
</dbReference>
<dbReference type="SUPFAM" id="SSF53850">
    <property type="entry name" value="Periplasmic binding protein-like II"/>
    <property type="match status" value="1"/>
</dbReference>
<evidence type="ECO:0000256" key="1">
    <source>
        <dbReference type="ARBA" id="ARBA00009437"/>
    </source>
</evidence>
<dbReference type="Pfam" id="PF00126">
    <property type="entry name" value="HTH_1"/>
    <property type="match status" value="1"/>
</dbReference>
<reference evidence="6 7" key="1">
    <citation type="submission" date="2021-01" db="EMBL/GenBank/DDBJ databases">
        <title>Whole genome shotgun sequence of Plantactinospora mayteni NBRC 109088.</title>
        <authorList>
            <person name="Komaki H."/>
            <person name="Tamura T."/>
        </authorList>
    </citation>
    <scope>NUCLEOTIDE SEQUENCE [LARGE SCALE GENOMIC DNA]</scope>
    <source>
        <strain evidence="6 7">NBRC 109088</strain>
    </source>
</reference>
<accession>A0ABQ4F169</accession>
<keyword evidence="7" id="KW-1185">Reference proteome</keyword>
<evidence type="ECO:0000313" key="7">
    <source>
        <dbReference type="Proteomes" id="UP000621500"/>
    </source>
</evidence>
<dbReference type="InterPro" id="IPR036388">
    <property type="entry name" value="WH-like_DNA-bd_sf"/>
</dbReference>
<proteinExistence type="inferred from homology"/>
<evidence type="ECO:0000313" key="6">
    <source>
        <dbReference type="EMBL" id="GIH00617.1"/>
    </source>
</evidence>
<dbReference type="PANTHER" id="PTHR30346:SF29">
    <property type="entry name" value="LYSR SUBSTRATE-BINDING"/>
    <property type="match status" value="1"/>
</dbReference>
<dbReference type="Pfam" id="PF03466">
    <property type="entry name" value="LysR_substrate"/>
    <property type="match status" value="1"/>
</dbReference>